<keyword evidence="2" id="KW-1185">Reference proteome</keyword>
<sequence>MGMGNRAHIVSPSITARGLLNVGAIAGTPVAHYG</sequence>
<accession>A0ABM9XC02</accession>
<evidence type="ECO:0000313" key="1">
    <source>
        <dbReference type="EMBL" id="EDQ06988.1"/>
    </source>
</evidence>
<reference evidence="1 2" key="1">
    <citation type="submission" date="2007-11" db="EMBL/GenBank/DDBJ databases">
        <authorList>
            <person name="Wagner-Dobler I."/>
            <person name="Ferriera S."/>
            <person name="Johnson J."/>
            <person name="Kravitz S."/>
            <person name="Beeson K."/>
            <person name="Sutton G."/>
            <person name="Rogers Y.-H."/>
            <person name="Friedman R."/>
            <person name="Frazier M."/>
            <person name="Venter J.C."/>
        </authorList>
    </citation>
    <scope>NUCLEOTIDE SEQUENCE [LARGE SCALE GENOMIC DNA]</scope>
    <source>
        <strain evidence="1 2">HEL-45</strain>
    </source>
</reference>
<dbReference type="EMBL" id="ABID01000001">
    <property type="protein sequence ID" value="EDQ06988.1"/>
    <property type="molecule type" value="Genomic_DNA"/>
</dbReference>
<dbReference type="Proteomes" id="UP000003257">
    <property type="component" value="Unassembled WGS sequence"/>
</dbReference>
<name>A0ABM9XC02_9RHOB</name>
<evidence type="ECO:0000313" key="2">
    <source>
        <dbReference type="Proteomes" id="UP000003257"/>
    </source>
</evidence>
<comment type="caution">
    <text evidence="1">The sequence shown here is derived from an EMBL/GenBank/DDBJ whole genome shotgun (WGS) entry which is preliminary data.</text>
</comment>
<protein>
    <submittedName>
        <fullName evidence="1">Malate dehydrogenase (Oxaloacetate decarboxylating) (NADP+)., Phosphate acetyltransferase</fullName>
    </submittedName>
</protein>
<proteinExistence type="predicted"/>
<gene>
    <name evidence="1" type="ORF">OIHEL45_09220</name>
</gene>
<organism evidence="1 2">
    <name type="scientific">Sulfitobacter indolifex HEL-45</name>
    <dbReference type="NCBI Taxonomy" id="391624"/>
    <lineage>
        <taxon>Bacteria</taxon>
        <taxon>Pseudomonadati</taxon>
        <taxon>Pseudomonadota</taxon>
        <taxon>Alphaproteobacteria</taxon>
        <taxon>Rhodobacterales</taxon>
        <taxon>Roseobacteraceae</taxon>
        <taxon>Sulfitobacter</taxon>
    </lineage>
</organism>